<dbReference type="EMBL" id="JBHSLL010000010">
    <property type="protein sequence ID" value="MFC5384755.1"/>
    <property type="molecule type" value="Genomic_DNA"/>
</dbReference>
<keyword evidence="3" id="KW-1185">Reference proteome</keyword>
<comment type="caution">
    <text evidence="2">The sequence shown here is derived from an EMBL/GenBank/DDBJ whole genome shotgun (WGS) entry which is preliminary data.</text>
</comment>
<evidence type="ECO:0000313" key="3">
    <source>
        <dbReference type="Proteomes" id="UP001596016"/>
    </source>
</evidence>
<dbReference type="Pfam" id="PF02082">
    <property type="entry name" value="Rrf2"/>
    <property type="match status" value="1"/>
</dbReference>
<sequence length="148" mass="16538">MKLQQATRCAILALLHMASRPDEQIATSEIAEIYSISQHHLAKVLRTLSRAGLVESIRGVGGGCSLMADPRKVSLYQIIQLFEPDWWTTAPTPNEMPTGVSSELMRVMNEIDRLSAATLQSVTLQTILNNTERRSRRHEQELARQAQG</sequence>
<dbReference type="PROSITE" id="PS51197">
    <property type="entry name" value="HTH_RRF2_2"/>
    <property type="match status" value="1"/>
</dbReference>
<evidence type="ECO:0000256" key="1">
    <source>
        <dbReference type="ARBA" id="ARBA00023125"/>
    </source>
</evidence>
<dbReference type="InterPro" id="IPR000944">
    <property type="entry name" value="Tscrpt_reg_Rrf2"/>
</dbReference>
<name>A0ABW0GT28_9HYPH</name>
<dbReference type="Proteomes" id="UP001596016">
    <property type="component" value="Unassembled WGS sequence"/>
</dbReference>
<organism evidence="2 3">
    <name type="scientific">Aquamicrobium segne</name>
    <dbReference type="NCBI Taxonomy" id="469547"/>
    <lineage>
        <taxon>Bacteria</taxon>
        <taxon>Pseudomonadati</taxon>
        <taxon>Pseudomonadota</taxon>
        <taxon>Alphaproteobacteria</taxon>
        <taxon>Hyphomicrobiales</taxon>
        <taxon>Phyllobacteriaceae</taxon>
        <taxon>Aquamicrobium</taxon>
    </lineage>
</organism>
<dbReference type="PANTHER" id="PTHR33221:SF4">
    <property type="entry name" value="HTH-TYPE TRANSCRIPTIONAL REPRESSOR NSRR"/>
    <property type="match status" value="1"/>
</dbReference>
<dbReference type="RefSeq" id="WP_378227605.1">
    <property type="nucleotide sequence ID" value="NZ_JBHSLL010000010.1"/>
</dbReference>
<accession>A0ABW0GT28</accession>
<reference evidence="3" key="1">
    <citation type="journal article" date="2019" name="Int. J. Syst. Evol. Microbiol.">
        <title>The Global Catalogue of Microorganisms (GCM) 10K type strain sequencing project: providing services to taxonomists for standard genome sequencing and annotation.</title>
        <authorList>
            <consortium name="The Broad Institute Genomics Platform"/>
            <consortium name="The Broad Institute Genome Sequencing Center for Infectious Disease"/>
            <person name="Wu L."/>
            <person name="Ma J."/>
        </authorList>
    </citation>
    <scope>NUCLEOTIDE SEQUENCE [LARGE SCALE GENOMIC DNA]</scope>
    <source>
        <strain evidence="3">CGMCC 4.1415</strain>
    </source>
</reference>
<evidence type="ECO:0000313" key="2">
    <source>
        <dbReference type="EMBL" id="MFC5384755.1"/>
    </source>
</evidence>
<dbReference type="SUPFAM" id="SSF46785">
    <property type="entry name" value="Winged helix' DNA-binding domain"/>
    <property type="match status" value="1"/>
</dbReference>
<gene>
    <name evidence="2" type="ORF">ACFPLB_02120</name>
</gene>
<proteinExistence type="predicted"/>
<protein>
    <submittedName>
        <fullName evidence="2">RrF2 family transcriptional regulator</fullName>
    </submittedName>
</protein>
<dbReference type="InterPro" id="IPR036388">
    <property type="entry name" value="WH-like_DNA-bd_sf"/>
</dbReference>
<dbReference type="PANTHER" id="PTHR33221">
    <property type="entry name" value="WINGED HELIX-TURN-HELIX TRANSCRIPTIONAL REGULATOR, RRF2 FAMILY"/>
    <property type="match status" value="1"/>
</dbReference>
<dbReference type="InterPro" id="IPR036390">
    <property type="entry name" value="WH_DNA-bd_sf"/>
</dbReference>
<dbReference type="Gene3D" id="1.10.10.10">
    <property type="entry name" value="Winged helix-like DNA-binding domain superfamily/Winged helix DNA-binding domain"/>
    <property type="match status" value="1"/>
</dbReference>
<keyword evidence="1" id="KW-0238">DNA-binding</keyword>
<dbReference type="NCBIfam" id="TIGR00738">
    <property type="entry name" value="rrf2_super"/>
    <property type="match status" value="1"/>
</dbReference>